<dbReference type="SUPFAM" id="SSF88659">
    <property type="entry name" value="Sigma3 and sigma4 domains of RNA polymerase sigma factors"/>
    <property type="match status" value="1"/>
</dbReference>
<dbReference type="PANTHER" id="PTHR43133:SF50">
    <property type="entry name" value="ECF RNA POLYMERASE SIGMA FACTOR SIGM"/>
    <property type="match status" value="1"/>
</dbReference>
<dbReference type="InterPro" id="IPR036388">
    <property type="entry name" value="WH-like_DNA-bd_sf"/>
</dbReference>
<evidence type="ECO:0000256" key="2">
    <source>
        <dbReference type="ARBA" id="ARBA00023015"/>
    </source>
</evidence>
<dbReference type="SUPFAM" id="SSF88946">
    <property type="entry name" value="Sigma2 domain of RNA polymerase sigma factors"/>
    <property type="match status" value="1"/>
</dbReference>
<dbReference type="InterPro" id="IPR007627">
    <property type="entry name" value="RNA_pol_sigma70_r2"/>
</dbReference>
<dbReference type="EMBL" id="BAABIW010000014">
    <property type="protein sequence ID" value="GAA5026498.1"/>
    <property type="molecule type" value="Genomic_DNA"/>
</dbReference>
<dbReference type="InterPro" id="IPR013249">
    <property type="entry name" value="RNA_pol_sigma70_r4_t2"/>
</dbReference>
<proteinExistence type="inferred from homology"/>
<gene>
    <name evidence="8" type="ORF">GCM10023258_20310</name>
</gene>
<evidence type="ECO:0000256" key="4">
    <source>
        <dbReference type="ARBA" id="ARBA00023125"/>
    </source>
</evidence>
<name>A0ABP9JDB0_9MICO</name>
<evidence type="ECO:0000259" key="6">
    <source>
        <dbReference type="Pfam" id="PF04542"/>
    </source>
</evidence>
<dbReference type="Gene3D" id="1.10.1740.10">
    <property type="match status" value="1"/>
</dbReference>
<keyword evidence="4" id="KW-0238">DNA-binding</keyword>
<feature type="domain" description="RNA polymerase sigma-70 region 2" evidence="6">
    <location>
        <begin position="16"/>
        <end position="80"/>
    </location>
</feature>
<keyword evidence="2" id="KW-0805">Transcription regulation</keyword>
<dbReference type="Proteomes" id="UP001500427">
    <property type="component" value="Unassembled WGS sequence"/>
</dbReference>
<accession>A0ABP9JDB0</accession>
<dbReference type="PANTHER" id="PTHR43133">
    <property type="entry name" value="RNA POLYMERASE ECF-TYPE SIGMA FACTO"/>
    <property type="match status" value="1"/>
</dbReference>
<evidence type="ECO:0000259" key="7">
    <source>
        <dbReference type="Pfam" id="PF08281"/>
    </source>
</evidence>
<keyword evidence="9" id="KW-1185">Reference proteome</keyword>
<dbReference type="NCBIfam" id="TIGR02937">
    <property type="entry name" value="sigma70-ECF"/>
    <property type="match status" value="1"/>
</dbReference>
<dbReference type="Gene3D" id="1.10.10.10">
    <property type="entry name" value="Winged helix-like DNA-binding domain superfamily/Winged helix DNA-binding domain"/>
    <property type="match status" value="1"/>
</dbReference>
<organism evidence="8 9">
    <name type="scientific">Terrabacter aeriphilus</name>
    <dbReference type="NCBI Taxonomy" id="515662"/>
    <lineage>
        <taxon>Bacteria</taxon>
        <taxon>Bacillati</taxon>
        <taxon>Actinomycetota</taxon>
        <taxon>Actinomycetes</taxon>
        <taxon>Micrococcales</taxon>
        <taxon>Intrasporangiaceae</taxon>
        <taxon>Terrabacter</taxon>
    </lineage>
</organism>
<keyword evidence="3" id="KW-0731">Sigma factor</keyword>
<protein>
    <submittedName>
        <fullName evidence="8">SigE family RNA polymerase sigma factor</fullName>
    </submittedName>
</protein>
<feature type="domain" description="RNA polymerase sigma factor 70 region 4 type 2" evidence="7">
    <location>
        <begin position="101"/>
        <end position="152"/>
    </location>
</feature>
<dbReference type="InterPro" id="IPR013324">
    <property type="entry name" value="RNA_pol_sigma_r3/r4-like"/>
</dbReference>
<comment type="similarity">
    <text evidence="1">Belongs to the sigma-70 factor family. ECF subfamily.</text>
</comment>
<dbReference type="Pfam" id="PF04542">
    <property type="entry name" value="Sigma70_r2"/>
    <property type="match status" value="1"/>
</dbReference>
<reference evidence="9" key="1">
    <citation type="journal article" date="2019" name="Int. J. Syst. Evol. Microbiol.">
        <title>The Global Catalogue of Microorganisms (GCM) 10K type strain sequencing project: providing services to taxonomists for standard genome sequencing and annotation.</title>
        <authorList>
            <consortium name="The Broad Institute Genomics Platform"/>
            <consortium name="The Broad Institute Genome Sequencing Center for Infectious Disease"/>
            <person name="Wu L."/>
            <person name="Ma J."/>
        </authorList>
    </citation>
    <scope>NUCLEOTIDE SEQUENCE [LARGE SCALE GENOMIC DNA]</scope>
    <source>
        <strain evidence="9">JCM 17687</strain>
    </source>
</reference>
<sequence length="164" mass="18119">MGRAPAWEHDYCTYYAARRRAFVRTAYAILGSWAAAEDVTQSTFTQLYVHWPRIHDETRDAYARRALVNACYTAGRKAAREPSLAEVPDREAVAPESVDPELMAALGQLSAKHRAVVVLRYLDDLSVAEVARVLDLPEGTVKSQAARALSRLETVLTSSEGARA</sequence>
<keyword evidence="5" id="KW-0804">Transcription</keyword>
<evidence type="ECO:0000256" key="5">
    <source>
        <dbReference type="ARBA" id="ARBA00023163"/>
    </source>
</evidence>
<dbReference type="InterPro" id="IPR039425">
    <property type="entry name" value="RNA_pol_sigma-70-like"/>
</dbReference>
<dbReference type="CDD" id="cd06171">
    <property type="entry name" value="Sigma70_r4"/>
    <property type="match status" value="1"/>
</dbReference>
<dbReference type="InterPro" id="IPR014284">
    <property type="entry name" value="RNA_pol_sigma-70_dom"/>
</dbReference>
<dbReference type="Pfam" id="PF08281">
    <property type="entry name" value="Sigma70_r4_2"/>
    <property type="match status" value="1"/>
</dbReference>
<evidence type="ECO:0000313" key="8">
    <source>
        <dbReference type="EMBL" id="GAA5026498.1"/>
    </source>
</evidence>
<dbReference type="InterPro" id="IPR013325">
    <property type="entry name" value="RNA_pol_sigma_r2"/>
</dbReference>
<evidence type="ECO:0000256" key="3">
    <source>
        <dbReference type="ARBA" id="ARBA00023082"/>
    </source>
</evidence>
<evidence type="ECO:0000313" key="9">
    <source>
        <dbReference type="Proteomes" id="UP001500427"/>
    </source>
</evidence>
<dbReference type="RefSeq" id="WP_345507353.1">
    <property type="nucleotide sequence ID" value="NZ_BAABIW010000014.1"/>
</dbReference>
<evidence type="ECO:0000256" key="1">
    <source>
        <dbReference type="ARBA" id="ARBA00010641"/>
    </source>
</evidence>
<comment type="caution">
    <text evidence="8">The sequence shown here is derived from an EMBL/GenBank/DDBJ whole genome shotgun (WGS) entry which is preliminary data.</text>
</comment>